<dbReference type="EMBL" id="CP020946">
    <property type="protein sequence ID" value="ASD64603.1"/>
    <property type="molecule type" value="Genomic_DNA"/>
</dbReference>
<feature type="domain" description="Protein kinase" evidence="5">
    <location>
        <begin position="123"/>
        <end position="446"/>
    </location>
</feature>
<evidence type="ECO:0000256" key="4">
    <source>
        <dbReference type="ARBA" id="ARBA00022840"/>
    </source>
</evidence>
<dbReference type="CDD" id="cd13970">
    <property type="entry name" value="ABC1_ADCK3"/>
    <property type="match status" value="1"/>
</dbReference>
<protein>
    <recommendedName>
        <fullName evidence="5">Protein kinase domain-containing protein</fullName>
    </recommendedName>
</protein>
<gene>
    <name evidence="6" type="ORF">B9G79_13985</name>
</gene>
<dbReference type="GO" id="GO:0005524">
    <property type="term" value="F:ATP binding"/>
    <property type="evidence" value="ECO:0007669"/>
    <property type="project" value="UniProtKB-KW"/>
</dbReference>
<name>A0A1Z3NAU2_BDEBC</name>
<reference evidence="6 7" key="1">
    <citation type="submission" date="2017-04" db="EMBL/GenBank/DDBJ databases">
        <title>Whole genome sequence of Bdellovibrio bacteriovorus strain SSB218315.</title>
        <authorList>
            <person name="Oyedara O."/>
            <person name="Rodriguez-Perez M.A."/>
        </authorList>
    </citation>
    <scope>NUCLEOTIDE SEQUENCE [LARGE SCALE GENOMIC DNA]</scope>
    <source>
        <strain evidence="6 7">SSB218315</strain>
    </source>
</reference>
<dbReference type="InterPro" id="IPR004147">
    <property type="entry name" value="ABC1_dom"/>
</dbReference>
<evidence type="ECO:0000256" key="3">
    <source>
        <dbReference type="ARBA" id="ARBA00022741"/>
    </source>
</evidence>
<dbReference type="SUPFAM" id="SSF56112">
    <property type="entry name" value="Protein kinase-like (PK-like)"/>
    <property type="match status" value="1"/>
</dbReference>
<keyword evidence="4" id="KW-0067">ATP-binding</keyword>
<dbReference type="GO" id="GO:0006744">
    <property type="term" value="P:ubiquinone biosynthetic process"/>
    <property type="evidence" value="ECO:0007669"/>
    <property type="project" value="TreeGrafter"/>
</dbReference>
<dbReference type="InterPro" id="IPR034646">
    <property type="entry name" value="ADCK3_dom"/>
</dbReference>
<proteinExistence type="inferred from homology"/>
<accession>A0A1Z3NAU2</accession>
<dbReference type="PROSITE" id="PS50011">
    <property type="entry name" value="PROTEIN_KINASE_DOM"/>
    <property type="match status" value="1"/>
</dbReference>
<organism evidence="6 7">
    <name type="scientific">Bdellovibrio bacteriovorus</name>
    <dbReference type="NCBI Taxonomy" id="959"/>
    <lineage>
        <taxon>Bacteria</taxon>
        <taxon>Pseudomonadati</taxon>
        <taxon>Bdellovibrionota</taxon>
        <taxon>Bdellovibrionia</taxon>
        <taxon>Bdellovibrionales</taxon>
        <taxon>Pseudobdellovibrionaceae</taxon>
        <taxon>Bdellovibrio</taxon>
    </lineage>
</organism>
<evidence type="ECO:0000256" key="2">
    <source>
        <dbReference type="ARBA" id="ARBA00022679"/>
    </source>
</evidence>
<evidence type="ECO:0000256" key="1">
    <source>
        <dbReference type="ARBA" id="ARBA00009670"/>
    </source>
</evidence>
<dbReference type="InterPro" id="IPR011009">
    <property type="entry name" value="Kinase-like_dom_sf"/>
</dbReference>
<sequence length="446" mass="51071">MNHIESQYSPGEPGMGSIFNSQFKRTFELAKMATKIGLKELSSGDIQSRIEQAKILTETLGNLRGAAMKAGQLLSLDLDDYFPPEAIQILSQLQNQAFESPELDLAQVLKAELTQDQLRLLQNINYKPFAAASMGQVYKASVSGNPVVIKAQYPHLEQSIENDIKALKRLMSTLCLLTGRSMNLEHLFVEIEEVLRQEVNYLNEAQALSNFTELFESHAWKYARIRTPKPLHHLSTNKVLCLTYEQGLTLKEWIDTRPPVEKREIIAKALLELYVMEFFEWGFVQTDPNPGNFLIRQVPELEIVALDFGASRRYPPEFRKNYVELLHSIRSTSPEKIVQTAVEFGLLDSRESEDAKMVFVELLKLGMSPFFQNANGQKFDFKNDKFAKENARLSRQLVQSLKYSPPPHKLIFLHRKLGGMFAALRKLEVELDLREYWDQIETADIN</sequence>
<keyword evidence="2" id="KW-0808">Transferase</keyword>
<evidence type="ECO:0000259" key="5">
    <source>
        <dbReference type="PROSITE" id="PS50011"/>
    </source>
</evidence>
<dbReference type="InterPro" id="IPR000719">
    <property type="entry name" value="Prot_kinase_dom"/>
</dbReference>
<evidence type="ECO:0000313" key="6">
    <source>
        <dbReference type="EMBL" id="ASD64603.1"/>
    </source>
</evidence>
<comment type="similarity">
    <text evidence="1">Belongs to the protein kinase superfamily. ADCK protein kinase family.</text>
</comment>
<keyword evidence="3" id="KW-0547">Nucleotide-binding</keyword>
<evidence type="ECO:0000313" key="7">
    <source>
        <dbReference type="Proteomes" id="UP000197003"/>
    </source>
</evidence>
<dbReference type="AlphaFoldDB" id="A0A1Z3NAU2"/>
<dbReference type="GO" id="GO:0004672">
    <property type="term" value="F:protein kinase activity"/>
    <property type="evidence" value="ECO:0007669"/>
    <property type="project" value="InterPro"/>
</dbReference>
<dbReference type="InterPro" id="IPR051409">
    <property type="entry name" value="Atypical_kinase_ADCK"/>
</dbReference>
<dbReference type="Pfam" id="PF03109">
    <property type="entry name" value="ABC1"/>
    <property type="match status" value="1"/>
</dbReference>
<dbReference type="PANTHER" id="PTHR43851:SF3">
    <property type="entry name" value="COENZYME Q8"/>
    <property type="match status" value="1"/>
</dbReference>
<dbReference type="PANTHER" id="PTHR43851">
    <property type="match status" value="1"/>
</dbReference>
<dbReference type="Proteomes" id="UP000197003">
    <property type="component" value="Chromosome"/>
</dbReference>